<dbReference type="RefSeq" id="WP_188156850.1">
    <property type="nucleotide sequence ID" value="NZ_CP061280.1"/>
</dbReference>
<dbReference type="EMBL" id="CP061280">
    <property type="protein sequence ID" value="QNS15262.1"/>
    <property type="molecule type" value="Genomic_DNA"/>
</dbReference>
<keyword evidence="1" id="KW-0732">Signal</keyword>
<evidence type="ECO:0008006" key="4">
    <source>
        <dbReference type="Google" id="ProtNLM"/>
    </source>
</evidence>
<evidence type="ECO:0000313" key="3">
    <source>
        <dbReference type="Proteomes" id="UP000576260"/>
    </source>
</evidence>
<dbReference type="AlphaFoldDB" id="A0A7H1C2Q7"/>
<proteinExistence type="predicted"/>
<feature type="signal peptide" evidence="1">
    <location>
        <begin position="1"/>
        <end position="22"/>
    </location>
</feature>
<evidence type="ECO:0000313" key="2">
    <source>
        <dbReference type="EMBL" id="QNS15262.1"/>
    </source>
</evidence>
<dbReference type="KEGG" id="mbos:ICJ55_00440"/>
<gene>
    <name evidence="2" type="ORF">ICJ55_00440</name>
</gene>
<reference evidence="2 3" key="1">
    <citation type="submission" date="2020-09" db="EMBL/GenBank/DDBJ databases">
        <title>Mannheimia bovis sp.nov., isolated from a cow.</title>
        <authorList>
            <person name="Li F."/>
        </authorList>
    </citation>
    <scope>NUCLEOTIDE SEQUENCE [LARGE SCALE GENOMIC DNA]</scope>
    <source>
        <strain evidence="2 3">ZY190616</strain>
    </source>
</reference>
<organism evidence="2 3">
    <name type="scientific">Mannheimia bovis</name>
    <dbReference type="NCBI Taxonomy" id="2770636"/>
    <lineage>
        <taxon>Bacteria</taxon>
        <taxon>Pseudomonadati</taxon>
        <taxon>Pseudomonadota</taxon>
        <taxon>Gammaproteobacteria</taxon>
        <taxon>Pasteurellales</taxon>
        <taxon>Pasteurellaceae</taxon>
        <taxon>Mannheimia</taxon>
    </lineage>
</organism>
<protein>
    <recommendedName>
        <fullName evidence="4">DUF5067 domain-containing protein</fullName>
    </recommendedName>
</protein>
<keyword evidence="3" id="KW-1185">Reference proteome</keyword>
<accession>A0A7H1C2Q7</accession>
<dbReference type="Proteomes" id="UP000576260">
    <property type="component" value="Chromosome"/>
</dbReference>
<feature type="chain" id="PRO_5029010806" description="DUF5067 domain-containing protein" evidence="1">
    <location>
        <begin position="23"/>
        <end position="172"/>
    </location>
</feature>
<evidence type="ECO:0000256" key="1">
    <source>
        <dbReference type="SAM" id="SignalP"/>
    </source>
</evidence>
<sequence>MSIKKILFTFTAISLFVLNAQATENNQTAKTEANKTETKKLETKQAEDKNLKAFNQNVRINLIQRGTTKQDNQDVAVLTYEVNNIGKNRIKNLNWLSAFTINDQIFFVQEVQTQLDKAISAKKKENITVVLPINNLPENVKPVFASLETPIGHITVAKQIDFTNGKKIIVKE</sequence>
<name>A0A7H1C2Q7_9PAST</name>